<name>A0ABQ2JU75_9ACTN</name>
<keyword evidence="2" id="KW-1185">Reference proteome</keyword>
<reference evidence="2" key="1">
    <citation type="journal article" date="2019" name="Int. J. Syst. Evol. Microbiol.">
        <title>The Global Catalogue of Microorganisms (GCM) 10K type strain sequencing project: providing services to taxonomists for standard genome sequencing and annotation.</title>
        <authorList>
            <consortium name="The Broad Institute Genomics Platform"/>
            <consortium name="The Broad Institute Genome Sequencing Center for Infectious Disease"/>
            <person name="Wu L."/>
            <person name="Ma J."/>
        </authorList>
    </citation>
    <scope>NUCLEOTIDE SEQUENCE [LARGE SCALE GENOMIC DNA]</scope>
    <source>
        <strain evidence="2">CGMCC 4.7323</strain>
    </source>
</reference>
<gene>
    <name evidence="1" type="ORF">GCM10012285_46970</name>
</gene>
<dbReference type="EMBL" id="BMND01000022">
    <property type="protein sequence ID" value="GGN54281.1"/>
    <property type="molecule type" value="Genomic_DNA"/>
</dbReference>
<evidence type="ECO:0000313" key="2">
    <source>
        <dbReference type="Proteomes" id="UP000600080"/>
    </source>
</evidence>
<proteinExistence type="predicted"/>
<dbReference type="Proteomes" id="UP000600080">
    <property type="component" value="Unassembled WGS sequence"/>
</dbReference>
<accession>A0ABQ2JU75</accession>
<protein>
    <submittedName>
        <fullName evidence="1">Uncharacterized protein</fullName>
    </submittedName>
</protein>
<comment type="caution">
    <text evidence="1">The sequence shown here is derived from an EMBL/GenBank/DDBJ whole genome shotgun (WGS) entry which is preliminary data.</text>
</comment>
<sequence length="88" mass="9951">MPDRGRLPYLFPEAKDRWLSLCVRTPDVRWPKDPLAADGLRRCVWMNSRTDFRAVEYAPCACAGAFVLPSPFCAVLITRKEAEAHGDV</sequence>
<organism evidence="1 2">
    <name type="scientific">Streptomyces kronopolitis</name>
    <dbReference type="NCBI Taxonomy" id="1612435"/>
    <lineage>
        <taxon>Bacteria</taxon>
        <taxon>Bacillati</taxon>
        <taxon>Actinomycetota</taxon>
        <taxon>Actinomycetes</taxon>
        <taxon>Kitasatosporales</taxon>
        <taxon>Streptomycetaceae</taxon>
        <taxon>Streptomyces</taxon>
    </lineage>
</organism>
<evidence type="ECO:0000313" key="1">
    <source>
        <dbReference type="EMBL" id="GGN54281.1"/>
    </source>
</evidence>